<proteinExistence type="predicted"/>
<name>A0A0P6Y9W5_9CHLR</name>
<organism evidence="3 4">
    <name type="scientific">Herpetosiphon geysericola</name>
    <dbReference type="NCBI Taxonomy" id="70996"/>
    <lineage>
        <taxon>Bacteria</taxon>
        <taxon>Bacillati</taxon>
        <taxon>Chloroflexota</taxon>
        <taxon>Chloroflexia</taxon>
        <taxon>Herpetosiphonales</taxon>
        <taxon>Herpetosiphonaceae</taxon>
        <taxon>Herpetosiphon</taxon>
    </lineage>
</organism>
<dbReference type="Pfam" id="PF00248">
    <property type="entry name" value="Aldo_ket_red"/>
    <property type="match status" value="1"/>
</dbReference>
<dbReference type="InterPro" id="IPR036812">
    <property type="entry name" value="NAD(P)_OxRdtase_dom_sf"/>
</dbReference>
<dbReference type="PANTHER" id="PTHR43364">
    <property type="entry name" value="NADH-SPECIFIC METHYLGLYOXAL REDUCTASE-RELATED"/>
    <property type="match status" value="1"/>
</dbReference>
<dbReference type="InterPro" id="IPR050523">
    <property type="entry name" value="AKR_Detox_Biosynth"/>
</dbReference>
<evidence type="ECO:0000313" key="3">
    <source>
        <dbReference type="EMBL" id="KPL86784.1"/>
    </source>
</evidence>
<dbReference type="InterPro" id="IPR023210">
    <property type="entry name" value="NADP_OxRdtase_dom"/>
</dbReference>
<feature type="domain" description="NADP-dependent oxidoreductase" evidence="2">
    <location>
        <begin position="15"/>
        <end position="319"/>
    </location>
</feature>
<evidence type="ECO:0000259" key="2">
    <source>
        <dbReference type="Pfam" id="PF00248"/>
    </source>
</evidence>
<dbReference type="AlphaFoldDB" id="A0A0P6Y9W5"/>
<gene>
    <name evidence="3" type="ORF">SE18_12545</name>
</gene>
<evidence type="ECO:0000256" key="1">
    <source>
        <dbReference type="ARBA" id="ARBA00023002"/>
    </source>
</evidence>
<dbReference type="RefSeq" id="WP_054534796.1">
    <property type="nucleotide sequence ID" value="NZ_LGKP01000021.1"/>
</dbReference>
<reference evidence="3 4" key="1">
    <citation type="submission" date="2015-07" db="EMBL/GenBank/DDBJ databases">
        <title>Whole genome sequence of Herpetosiphon geysericola DSM 7119.</title>
        <authorList>
            <person name="Hemp J."/>
            <person name="Ward L.M."/>
            <person name="Pace L.A."/>
            <person name="Fischer W.W."/>
        </authorList>
    </citation>
    <scope>NUCLEOTIDE SEQUENCE [LARGE SCALE GENOMIC DNA]</scope>
    <source>
        <strain evidence="3 4">DSM 7119</strain>
    </source>
</reference>
<dbReference type="EMBL" id="LGKP01000021">
    <property type="protein sequence ID" value="KPL86784.1"/>
    <property type="molecule type" value="Genomic_DNA"/>
</dbReference>
<dbReference type="SUPFAM" id="SSF51430">
    <property type="entry name" value="NAD(P)-linked oxidoreductase"/>
    <property type="match status" value="1"/>
</dbReference>
<dbReference type="Proteomes" id="UP000050277">
    <property type="component" value="Unassembled WGS sequence"/>
</dbReference>
<keyword evidence="4" id="KW-1185">Reference proteome</keyword>
<dbReference type="CDD" id="cd19081">
    <property type="entry name" value="AKR_AKR9C1"/>
    <property type="match status" value="1"/>
</dbReference>
<dbReference type="OrthoDB" id="9773828at2"/>
<protein>
    <submittedName>
        <fullName evidence="3">Alcohol dehydrogenase</fullName>
    </submittedName>
</protein>
<dbReference type="Gene3D" id="3.20.20.100">
    <property type="entry name" value="NADP-dependent oxidoreductase domain"/>
    <property type="match status" value="1"/>
</dbReference>
<dbReference type="GO" id="GO:0016491">
    <property type="term" value="F:oxidoreductase activity"/>
    <property type="evidence" value="ECO:0007669"/>
    <property type="project" value="UniProtKB-KW"/>
</dbReference>
<sequence length="325" mass="36569">MRYRKLGRTGLKVSELCLGTMTFGWSVEEPESFAIMSQALDAGINFFDTADVYSRWDPRSYAGKTEEIIGRWLAEDQSRRDKVVLATKVRGQMGDQPNDQGLSRKHIIAAVDASLRRLQTDYIDLYQTHFPDGEVPIEETLRVLDDLVRAGKVRYVGCSNYRAWQLMEALWTSDKLNLARYDSLQPHYHLLNREEFERELQPVCLKYGVGVIVYSPLAGGLLTGKFRRGQPIPEGTRVAERGRDDKRLGEPLWKLIDQLEVLAEKHQKTIPQLAVAWVTGAPAITSAIIGATSSAQLQDTLGAAEFELSAEDRATLDNLSAWENV</sequence>
<dbReference type="STRING" id="70996.SE18_12545"/>
<dbReference type="GO" id="GO:0005829">
    <property type="term" value="C:cytosol"/>
    <property type="evidence" value="ECO:0007669"/>
    <property type="project" value="TreeGrafter"/>
</dbReference>
<accession>A0A0P6Y9W5</accession>
<dbReference type="PANTHER" id="PTHR43364:SF4">
    <property type="entry name" value="NAD(P)-LINKED OXIDOREDUCTASE SUPERFAMILY PROTEIN"/>
    <property type="match status" value="1"/>
</dbReference>
<keyword evidence="1" id="KW-0560">Oxidoreductase</keyword>
<evidence type="ECO:0000313" key="4">
    <source>
        <dbReference type="Proteomes" id="UP000050277"/>
    </source>
</evidence>
<comment type="caution">
    <text evidence="3">The sequence shown here is derived from an EMBL/GenBank/DDBJ whole genome shotgun (WGS) entry which is preliminary data.</text>
</comment>
<dbReference type="FunFam" id="3.20.20.100:FF:000004">
    <property type="entry name" value="Oxidoreductase, aldo/keto reductase"/>
    <property type="match status" value="1"/>
</dbReference>